<keyword evidence="3" id="KW-1185">Reference proteome</keyword>
<reference evidence="1" key="1">
    <citation type="submission" date="2021-06" db="EMBL/GenBank/DDBJ databases">
        <title>Parelaphostrongylus tenuis whole genome reference sequence.</title>
        <authorList>
            <person name="Garwood T.J."/>
            <person name="Larsen P.A."/>
            <person name="Fountain-Jones N.M."/>
            <person name="Garbe J.R."/>
            <person name="Macchietto M.G."/>
            <person name="Kania S.A."/>
            <person name="Gerhold R.W."/>
            <person name="Richards J.E."/>
            <person name="Wolf T.M."/>
        </authorList>
    </citation>
    <scope>NUCLEOTIDE SEQUENCE</scope>
    <source>
        <strain evidence="1">MNPRO001-30</strain>
        <tissue evidence="1">Meninges</tissue>
    </source>
</reference>
<dbReference type="EMBL" id="JAHQIW010000257">
    <property type="protein sequence ID" value="KAJ1347036.1"/>
    <property type="molecule type" value="Genomic_DNA"/>
</dbReference>
<proteinExistence type="predicted"/>
<accession>A0AAD5LXS9</accession>
<evidence type="ECO:0000313" key="3">
    <source>
        <dbReference type="Proteomes" id="UP001196413"/>
    </source>
</evidence>
<evidence type="ECO:0000313" key="2">
    <source>
        <dbReference type="EMBL" id="KAJ1347036.1"/>
    </source>
</evidence>
<dbReference type="Proteomes" id="UP001196413">
    <property type="component" value="Unassembled WGS sequence"/>
</dbReference>
<organism evidence="1 3">
    <name type="scientific">Parelaphostrongylus tenuis</name>
    <name type="common">Meningeal worm</name>
    <dbReference type="NCBI Taxonomy" id="148309"/>
    <lineage>
        <taxon>Eukaryota</taxon>
        <taxon>Metazoa</taxon>
        <taxon>Ecdysozoa</taxon>
        <taxon>Nematoda</taxon>
        <taxon>Chromadorea</taxon>
        <taxon>Rhabditida</taxon>
        <taxon>Rhabditina</taxon>
        <taxon>Rhabditomorpha</taxon>
        <taxon>Strongyloidea</taxon>
        <taxon>Metastrongylidae</taxon>
        <taxon>Parelaphostrongylus</taxon>
    </lineage>
</organism>
<dbReference type="AlphaFoldDB" id="A0AAD5LXS9"/>
<protein>
    <submittedName>
        <fullName evidence="1">Uncharacterized protein</fullName>
    </submittedName>
</protein>
<dbReference type="EMBL" id="JAHQIW010000257">
    <property type="protein sequence ID" value="KAJ1347033.1"/>
    <property type="molecule type" value="Genomic_DNA"/>
</dbReference>
<name>A0AAD5LXS9_PARTN</name>
<sequence>MNMQPHCIVAGGTVTALCTETMINTDCMAMTITDIPANHTSISGTITVWIAFQANSFCKKSYRPRTSSWQNWSKEMWQSVLNRAVRTNTGSRSLYVAILHGSCSRQLTGQPNYEMFGLN</sequence>
<comment type="caution">
    <text evidence="1">The sequence shown here is derived from an EMBL/GenBank/DDBJ whole genome shotgun (WGS) entry which is preliminary data.</text>
</comment>
<gene>
    <name evidence="1" type="ORF">KIN20_001973</name>
    <name evidence="2" type="ORF">KIN20_001976</name>
</gene>
<evidence type="ECO:0000313" key="1">
    <source>
        <dbReference type="EMBL" id="KAJ1347033.1"/>
    </source>
</evidence>